<sequence length="95" mass="10563">MAFLEVSILPVGTGSSSISSYIKGAINEIEEEGLKYTITPTSIVIEGDIDTLLEISKKLHKKSLERTNRVVINIQIDDRTDKTVTIDRLVETARM</sequence>
<dbReference type="Gene3D" id="3.30.70.930">
    <property type="match status" value="1"/>
</dbReference>
<evidence type="ECO:0000259" key="2">
    <source>
        <dbReference type="Pfam" id="PF01910"/>
    </source>
</evidence>
<proteinExistence type="inferred from homology"/>
<dbReference type="PANTHER" id="PTHR33777">
    <property type="entry name" value="UPF0045 PROTEIN ECM15"/>
    <property type="match status" value="1"/>
</dbReference>
<feature type="domain" description="Thiamine-binding protein" evidence="2">
    <location>
        <begin position="5"/>
        <end position="92"/>
    </location>
</feature>
<dbReference type="OrthoDB" id="5886358at2"/>
<dbReference type="AlphaFoldDB" id="A0A226BV10"/>
<dbReference type="EMBL" id="NIQC01000039">
    <property type="protein sequence ID" value="OWZ82823.1"/>
    <property type="molecule type" value="Genomic_DNA"/>
</dbReference>
<comment type="similarity">
    <text evidence="1">Belongs to the UPF0045 family.</text>
</comment>
<organism evidence="3 4">
    <name type="scientific">Natranaerobius trueperi</name>
    <dbReference type="NCBI Taxonomy" id="759412"/>
    <lineage>
        <taxon>Bacteria</taxon>
        <taxon>Bacillati</taxon>
        <taxon>Bacillota</taxon>
        <taxon>Clostridia</taxon>
        <taxon>Natranaerobiales</taxon>
        <taxon>Natranaerobiaceae</taxon>
        <taxon>Natranaerobius</taxon>
    </lineage>
</organism>
<gene>
    <name evidence="3" type="ORF">CDO51_11975</name>
</gene>
<dbReference type="InterPro" id="IPR051614">
    <property type="entry name" value="UPF0045_domain"/>
</dbReference>
<keyword evidence="4" id="KW-1185">Reference proteome</keyword>
<protein>
    <recommendedName>
        <fullName evidence="2">Thiamine-binding protein domain-containing protein</fullName>
    </recommendedName>
</protein>
<evidence type="ECO:0000256" key="1">
    <source>
        <dbReference type="ARBA" id="ARBA00010272"/>
    </source>
</evidence>
<evidence type="ECO:0000313" key="4">
    <source>
        <dbReference type="Proteomes" id="UP000214588"/>
    </source>
</evidence>
<accession>A0A226BV10</accession>
<evidence type="ECO:0000313" key="3">
    <source>
        <dbReference type="EMBL" id="OWZ82823.1"/>
    </source>
</evidence>
<dbReference type="Proteomes" id="UP000214588">
    <property type="component" value="Unassembled WGS sequence"/>
</dbReference>
<dbReference type="Pfam" id="PF01910">
    <property type="entry name" value="Thiamine_BP"/>
    <property type="match status" value="1"/>
</dbReference>
<reference evidence="3 4" key="1">
    <citation type="submission" date="2017-06" db="EMBL/GenBank/DDBJ databases">
        <title>Draft Genome Sequence of Natranaerobius trueperi halophilic, alkalithermophilic bacteria from soda lakes.</title>
        <authorList>
            <person name="Zhao B."/>
        </authorList>
    </citation>
    <scope>NUCLEOTIDE SEQUENCE [LARGE SCALE GENOMIC DNA]</scope>
    <source>
        <strain evidence="3 4">DSM 18760</strain>
    </source>
</reference>
<dbReference type="InterPro" id="IPR002767">
    <property type="entry name" value="Thiamine_BP"/>
</dbReference>
<dbReference type="SUPFAM" id="SSF89957">
    <property type="entry name" value="MTH1187/YkoF-like"/>
    <property type="match status" value="1"/>
</dbReference>
<dbReference type="NCBIfam" id="TIGR00106">
    <property type="entry name" value="MTH1187 family thiamine-binding protein"/>
    <property type="match status" value="1"/>
</dbReference>
<name>A0A226BV10_9FIRM</name>
<comment type="caution">
    <text evidence="3">The sequence shown here is derived from an EMBL/GenBank/DDBJ whole genome shotgun (WGS) entry which is preliminary data.</text>
</comment>
<dbReference type="InterPro" id="IPR029756">
    <property type="entry name" value="MTH1187/YkoF-like"/>
</dbReference>
<dbReference type="PANTHER" id="PTHR33777:SF1">
    <property type="entry name" value="UPF0045 PROTEIN ECM15"/>
    <property type="match status" value="1"/>
</dbReference>
<dbReference type="GO" id="GO:0005829">
    <property type="term" value="C:cytosol"/>
    <property type="evidence" value="ECO:0007669"/>
    <property type="project" value="TreeGrafter"/>
</dbReference>